<proteinExistence type="predicted"/>
<evidence type="ECO:0000313" key="1">
    <source>
        <dbReference type="EMBL" id="MCA1855848.1"/>
    </source>
</evidence>
<gene>
    <name evidence="1" type="ORF">LE190_07905</name>
</gene>
<organism evidence="1 2">
    <name type="scientific">Massilia hydrophila</name>
    <dbReference type="NCBI Taxonomy" id="3044279"/>
    <lineage>
        <taxon>Bacteria</taxon>
        <taxon>Pseudomonadati</taxon>
        <taxon>Pseudomonadota</taxon>
        <taxon>Betaproteobacteria</taxon>
        <taxon>Burkholderiales</taxon>
        <taxon>Oxalobacteraceae</taxon>
        <taxon>Telluria group</taxon>
        <taxon>Massilia</taxon>
    </lineage>
</organism>
<dbReference type="InterPro" id="IPR012334">
    <property type="entry name" value="Pectin_lyas_fold"/>
</dbReference>
<name>A0ABS7Y838_9BURK</name>
<dbReference type="EMBL" id="JAHYBX010000002">
    <property type="protein sequence ID" value="MCA1855848.1"/>
    <property type="molecule type" value="Genomic_DNA"/>
</dbReference>
<comment type="caution">
    <text evidence="1">The sequence shown here is derived from an EMBL/GenBank/DDBJ whole genome shotgun (WGS) entry which is preliminary data.</text>
</comment>
<dbReference type="Gene3D" id="2.160.20.10">
    <property type="entry name" value="Single-stranded right-handed beta-helix, Pectin lyase-like"/>
    <property type="match status" value="1"/>
</dbReference>
<dbReference type="RefSeq" id="WP_225238213.1">
    <property type="nucleotide sequence ID" value="NZ_JAHYBX010000002.1"/>
</dbReference>
<keyword evidence="2" id="KW-1185">Reference proteome</keyword>
<sequence length="480" mass="50596">MKGRRRLSALPAALVLLVLLALAGGALALWLLQERAIAPRTLAPYIAKRSAGHNPLITGSGSWAASMLTRLDRGAPQSYALPPLALGAQLQGVAAPPGRLRPVSDVVELRAAMQDAAPGDVITLAPGSYRVRKAALPARRPGEPGQPIVVRAEQPGSAVLDIVTRVGIEVAAPYWRFENLVLQGACRPAGGCEHAFHVFGKGAHFVARNNTLLDFNAHFKINGLRGSFPDAGLIEGNTIRNETPRKTGSPVTPVDLVAASDWVVRGNLIADFVKLGGDGVSYGAFAKGAAERTLFERNVVVCEQRLHGLPGQRVGLSFGGGGSGRRYCRDGRCITEHEDGIMRGNLVASCSDVGIYLNGAARSTIAHNTLLDTAGIHVRFPTSSAEIEGNLVDGAVLARDGGQLRATDNLQTPLMLQYAGLHAQRGLFADPARLDLRWKRAAPRRAGPHAAPGPDLCGAARPKQAAYGAFENFGACLAPP</sequence>
<accession>A0ABS7Y838</accession>
<evidence type="ECO:0000313" key="2">
    <source>
        <dbReference type="Proteomes" id="UP001198602"/>
    </source>
</evidence>
<dbReference type="InterPro" id="IPR011050">
    <property type="entry name" value="Pectin_lyase_fold/virulence"/>
</dbReference>
<dbReference type="Proteomes" id="UP001198602">
    <property type="component" value="Unassembled WGS sequence"/>
</dbReference>
<dbReference type="SUPFAM" id="SSF51126">
    <property type="entry name" value="Pectin lyase-like"/>
    <property type="match status" value="1"/>
</dbReference>
<protein>
    <submittedName>
        <fullName evidence="1">Right-handed parallel beta-helix repeat-containing protein</fullName>
    </submittedName>
</protein>
<reference evidence="1 2" key="1">
    <citation type="submission" date="2021-07" db="EMBL/GenBank/DDBJ databases">
        <title>Characterization of Violacein-producing bacteria and related species.</title>
        <authorList>
            <person name="Wilson H.S."/>
            <person name="De Leon M.E."/>
        </authorList>
    </citation>
    <scope>NUCLEOTIDE SEQUENCE [LARGE SCALE GENOMIC DNA]</scope>
    <source>
        <strain evidence="1 2">HSC-2F05</strain>
    </source>
</reference>